<keyword evidence="3" id="KW-1185">Reference proteome</keyword>
<feature type="chain" id="PRO_5041277825" description="Hemophore-related protein" evidence="1">
    <location>
        <begin position="28"/>
        <end position="139"/>
    </location>
</feature>
<gene>
    <name evidence="2" type="ORF">LZ495_27810</name>
</gene>
<dbReference type="RefSeq" id="WP_235055665.1">
    <property type="nucleotide sequence ID" value="NZ_JAKFHA010000020.1"/>
</dbReference>
<sequence length="139" mass="14040">MARLPRGLVIGTLVASAAVLAAAPASAGGSGGAGAPGGGDAAGTPRICNRVGALDARLDKALARLNGGQDTPGSIARMQMRFDRQKAAGHAEVATYLQDRLTARQALQPILTKSKADLAAVKTWCATQPPAKTKPSGKE</sequence>
<proteinExistence type="predicted"/>
<comment type="caution">
    <text evidence="2">The sequence shown here is derived from an EMBL/GenBank/DDBJ whole genome shotgun (WGS) entry which is preliminary data.</text>
</comment>
<reference evidence="2" key="1">
    <citation type="submission" date="2022-01" db="EMBL/GenBank/DDBJ databases">
        <title>Genome-Based Taxonomic Classification of the Phylum Actinobacteria.</title>
        <authorList>
            <person name="Gao Y."/>
        </authorList>
    </citation>
    <scope>NUCLEOTIDE SEQUENCE</scope>
    <source>
        <strain evidence="2">KLBMP 8922</strain>
    </source>
</reference>
<evidence type="ECO:0000313" key="3">
    <source>
        <dbReference type="Proteomes" id="UP001165378"/>
    </source>
</evidence>
<protein>
    <recommendedName>
        <fullName evidence="4">Hemophore-related protein</fullName>
    </recommendedName>
</protein>
<dbReference type="AlphaFoldDB" id="A0AA41Q6D4"/>
<keyword evidence="1" id="KW-0732">Signal</keyword>
<evidence type="ECO:0000256" key="1">
    <source>
        <dbReference type="SAM" id="SignalP"/>
    </source>
</evidence>
<name>A0AA41Q6D4_9ACTN</name>
<dbReference type="EMBL" id="JAKFHA010000020">
    <property type="protein sequence ID" value="MCF2530997.1"/>
    <property type="molecule type" value="Genomic_DNA"/>
</dbReference>
<dbReference type="Proteomes" id="UP001165378">
    <property type="component" value="Unassembled WGS sequence"/>
</dbReference>
<evidence type="ECO:0008006" key="4">
    <source>
        <dbReference type="Google" id="ProtNLM"/>
    </source>
</evidence>
<accession>A0AA41Q6D4</accession>
<evidence type="ECO:0000313" key="2">
    <source>
        <dbReference type="EMBL" id="MCF2530997.1"/>
    </source>
</evidence>
<organism evidence="2 3">
    <name type="scientific">Yinghuangia soli</name>
    <dbReference type="NCBI Taxonomy" id="2908204"/>
    <lineage>
        <taxon>Bacteria</taxon>
        <taxon>Bacillati</taxon>
        <taxon>Actinomycetota</taxon>
        <taxon>Actinomycetes</taxon>
        <taxon>Kitasatosporales</taxon>
        <taxon>Streptomycetaceae</taxon>
        <taxon>Yinghuangia</taxon>
    </lineage>
</organism>
<feature type="signal peptide" evidence="1">
    <location>
        <begin position="1"/>
        <end position="27"/>
    </location>
</feature>